<dbReference type="KEGG" id="dan:6502846"/>
<dbReference type="FunCoup" id="B3M751">
    <property type="interactions" value="10"/>
</dbReference>
<name>B3M751_DROAN</name>
<evidence type="ECO:0000256" key="1">
    <source>
        <dbReference type="SAM" id="MobiDB-lite"/>
    </source>
</evidence>
<accession>B3M751</accession>
<keyword evidence="4" id="KW-1185">Reference proteome</keyword>
<gene>
    <name evidence="3" type="primary">Dana\GF20129</name>
    <name evidence="3" type="synonym">dana_GLEANR_22534</name>
    <name evidence="3" type="ORF">GF20129</name>
</gene>
<feature type="region of interest" description="Disordered" evidence="1">
    <location>
        <begin position="69"/>
        <end position="128"/>
    </location>
</feature>
<proteinExistence type="predicted"/>
<feature type="chain" id="PRO_5002790205" evidence="2">
    <location>
        <begin position="21"/>
        <end position="165"/>
    </location>
</feature>
<dbReference type="InParanoid" id="B3M751"/>
<dbReference type="Proteomes" id="UP000007801">
    <property type="component" value="Unassembled WGS sequence"/>
</dbReference>
<protein>
    <submittedName>
        <fullName evidence="3">Uncharacterized protein</fullName>
    </submittedName>
</protein>
<feature type="signal peptide" evidence="2">
    <location>
        <begin position="1"/>
        <end position="20"/>
    </location>
</feature>
<evidence type="ECO:0000313" key="4">
    <source>
        <dbReference type="Proteomes" id="UP000007801"/>
    </source>
</evidence>
<evidence type="ECO:0000313" key="3">
    <source>
        <dbReference type="EMBL" id="EDV40916.1"/>
    </source>
</evidence>
<organism evidence="3 4">
    <name type="scientific">Drosophila ananassae</name>
    <name type="common">Fruit fly</name>
    <dbReference type="NCBI Taxonomy" id="7217"/>
    <lineage>
        <taxon>Eukaryota</taxon>
        <taxon>Metazoa</taxon>
        <taxon>Ecdysozoa</taxon>
        <taxon>Arthropoda</taxon>
        <taxon>Hexapoda</taxon>
        <taxon>Insecta</taxon>
        <taxon>Pterygota</taxon>
        <taxon>Neoptera</taxon>
        <taxon>Endopterygota</taxon>
        <taxon>Diptera</taxon>
        <taxon>Brachycera</taxon>
        <taxon>Muscomorpha</taxon>
        <taxon>Ephydroidea</taxon>
        <taxon>Drosophilidae</taxon>
        <taxon>Drosophila</taxon>
        <taxon>Sophophora</taxon>
    </lineage>
</organism>
<dbReference type="EMBL" id="CH902618">
    <property type="protein sequence ID" value="EDV40916.1"/>
    <property type="molecule type" value="Genomic_DNA"/>
</dbReference>
<reference evidence="3 4" key="1">
    <citation type="journal article" date="2007" name="Nature">
        <title>Evolution of genes and genomes on the Drosophila phylogeny.</title>
        <authorList>
            <consortium name="Drosophila 12 Genomes Consortium"/>
            <person name="Clark A.G."/>
            <person name="Eisen M.B."/>
            <person name="Smith D.R."/>
            <person name="Bergman C.M."/>
            <person name="Oliver B."/>
            <person name="Markow T.A."/>
            <person name="Kaufman T.C."/>
            <person name="Kellis M."/>
            <person name="Gelbart W."/>
            <person name="Iyer V.N."/>
            <person name="Pollard D.A."/>
            <person name="Sackton T.B."/>
            <person name="Larracuente A.M."/>
            <person name="Singh N.D."/>
            <person name="Abad J.P."/>
            <person name="Abt D.N."/>
            <person name="Adryan B."/>
            <person name="Aguade M."/>
            <person name="Akashi H."/>
            <person name="Anderson W.W."/>
            <person name="Aquadro C.F."/>
            <person name="Ardell D.H."/>
            <person name="Arguello R."/>
            <person name="Artieri C.G."/>
            <person name="Barbash D.A."/>
            <person name="Barker D."/>
            <person name="Barsanti P."/>
            <person name="Batterham P."/>
            <person name="Batzoglou S."/>
            <person name="Begun D."/>
            <person name="Bhutkar A."/>
            <person name="Blanco E."/>
            <person name="Bosak S.A."/>
            <person name="Bradley R.K."/>
            <person name="Brand A.D."/>
            <person name="Brent M.R."/>
            <person name="Brooks A.N."/>
            <person name="Brown R.H."/>
            <person name="Butlin R.K."/>
            <person name="Caggese C."/>
            <person name="Calvi B.R."/>
            <person name="Bernardo de Carvalho A."/>
            <person name="Caspi A."/>
            <person name="Castrezana S."/>
            <person name="Celniker S.E."/>
            <person name="Chang J.L."/>
            <person name="Chapple C."/>
            <person name="Chatterji S."/>
            <person name="Chinwalla A."/>
            <person name="Civetta A."/>
            <person name="Clifton S.W."/>
            <person name="Comeron J.M."/>
            <person name="Costello J.C."/>
            <person name="Coyne J.A."/>
            <person name="Daub J."/>
            <person name="David R.G."/>
            <person name="Delcher A.L."/>
            <person name="Delehaunty K."/>
            <person name="Do C.B."/>
            <person name="Ebling H."/>
            <person name="Edwards K."/>
            <person name="Eickbush T."/>
            <person name="Evans J.D."/>
            <person name="Filipski A."/>
            <person name="Findeiss S."/>
            <person name="Freyhult E."/>
            <person name="Fulton L."/>
            <person name="Fulton R."/>
            <person name="Garcia A.C."/>
            <person name="Gardiner A."/>
            <person name="Garfield D.A."/>
            <person name="Garvin B.E."/>
            <person name="Gibson G."/>
            <person name="Gilbert D."/>
            <person name="Gnerre S."/>
            <person name="Godfrey J."/>
            <person name="Good R."/>
            <person name="Gotea V."/>
            <person name="Gravely B."/>
            <person name="Greenberg A.J."/>
            <person name="Griffiths-Jones S."/>
            <person name="Gross S."/>
            <person name="Guigo R."/>
            <person name="Gustafson E.A."/>
            <person name="Haerty W."/>
            <person name="Hahn M.W."/>
            <person name="Halligan D.L."/>
            <person name="Halpern A.L."/>
            <person name="Halter G.M."/>
            <person name="Han M.V."/>
            <person name="Heger A."/>
            <person name="Hillier L."/>
            <person name="Hinrichs A.S."/>
            <person name="Holmes I."/>
            <person name="Hoskins R.A."/>
            <person name="Hubisz M.J."/>
            <person name="Hultmark D."/>
            <person name="Huntley M.A."/>
            <person name="Jaffe D.B."/>
            <person name="Jagadeeshan S."/>
            <person name="Jeck W.R."/>
            <person name="Johnson J."/>
            <person name="Jones C.D."/>
            <person name="Jordan W.C."/>
            <person name="Karpen G.H."/>
            <person name="Kataoka E."/>
            <person name="Keightley P.D."/>
            <person name="Kheradpour P."/>
            <person name="Kirkness E.F."/>
            <person name="Koerich L.B."/>
            <person name="Kristiansen K."/>
            <person name="Kudrna D."/>
            <person name="Kulathinal R.J."/>
            <person name="Kumar S."/>
            <person name="Kwok R."/>
            <person name="Lander E."/>
            <person name="Langley C.H."/>
            <person name="Lapoint R."/>
            <person name="Lazzaro B.P."/>
            <person name="Lee S.J."/>
            <person name="Levesque L."/>
            <person name="Li R."/>
            <person name="Lin C.F."/>
            <person name="Lin M.F."/>
            <person name="Lindblad-Toh K."/>
            <person name="Llopart A."/>
            <person name="Long M."/>
            <person name="Low L."/>
            <person name="Lozovsky E."/>
            <person name="Lu J."/>
            <person name="Luo M."/>
            <person name="Machado C.A."/>
            <person name="Makalowski W."/>
            <person name="Marzo M."/>
            <person name="Matsuda M."/>
            <person name="Matzkin L."/>
            <person name="McAllister B."/>
            <person name="McBride C.S."/>
            <person name="McKernan B."/>
            <person name="McKernan K."/>
            <person name="Mendez-Lago M."/>
            <person name="Minx P."/>
            <person name="Mollenhauer M.U."/>
            <person name="Montooth K."/>
            <person name="Mount S.M."/>
            <person name="Mu X."/>
            <person name="Myers E."/>
            <person name="Negre B."/>
            <person name="Newfeld S."/>
            <person name="Nielsen R."/>
            <person name="Noor M.A."/>
            <person name="O'Grady P."/>
            <person name="Pachter L."/>
            <person name="Papaceit M."/>
            <person name="Parisi M.J."/>
            <person name="Parisi M."/>
            <person name="Parts L."/>
            <person name="Pedersen J.S."/>
            <person name="Pesole G."/>
            <person name="Phillippy A.M."/>
            <person name="Ponting C.P."/>
            <person name="Pop M."/>
            <person name="Porcelli D."/>
            <person name="Powell J.R."/>
            <person name="Prohaska S."/>
            <person name="Pruitt K."/>
            <person name="Puig M."/>
            <person name="Quesneville H."/>
            <person name="Ram K.R."/>
            <person name="Rand D."/>
            <person name="Rasmussen M.D."/>
            <person name="Reed L.K."/>
            <person name="Reenan R."/>
            <person name="Reily A."/>
            <person name="Remington K.A."/>
            <person name="Rieger T.T."/>
            <person name="Ritchie M.G."/>
            <person name="Robin C."/>
            <person name="Rogers Y.H."/>
            <person name="Rohde C."/>
            <person name="Rozas J."/>
            <person name="Rubenfield M.J."/>
            <person name="Ruiz A."/>
            <person name="Russo S."/>
            <person name="Salzberg S.L."/>
            <person name="Sanchez-Gracia A."/>
            <person name="Saranga D.J."/>
            <person name="Sato H."/>
            <person name="Schaeffer S.W."/>
            <person name="Schatz M.C."/>
            <person name="Schlenke T."/>
            <person name="Schwartz R."/>
            <person name="Segarra C."/>
            <person name="Singh R.S."/>
            <person name="Sirot L."/>
            <person name="Sirota M."/>
            <person name="Sisneros N.B."/>
            <person name="Smith C.D."/>
            <person name="Smith T.F."/>
            <person name="Spieth J."/>
            <person name="Stage D.E."/>
            <person name="Stark A."/>
            <person name="Stephan W."/>
            <person name="Strausberg R.L."/>
            <person name="Strempel S."/>
            <person name="Sturgill D."/>
            <person name="Sutton G."/>
            <person name="Sutton G.G."/>
            <person name="Tao W."/>
            <person name="Teichmann S."/>
            <person name="Tobari Y.N."/>
            <person name="Tomimura Y."/>
            <person name="Tsolas J.M."/>
            <person name="Valente V.L."/>
            <person name="Venter E."/>
            <person name="Venter J.C."/>
            <person name="Vicario S."/>
            <person name="Vieira F.G."/>
            <person name="Vilella A.J."/>
            <person name="Villasante A."/>
            <person name="Walenz B."/>
            <person name="Wang J."/>
            <person name="Wasserman M."/>
            <person name="Watts T."/>
            <person name="Wilson D."/>
            <person name="Wilson R.K."/>
            <person name="Wing R.A."/>
            <person name="Wolfner M.F."/>
            <person name="Wong A."/>
            <person name="Wong G.K."/>
            <person name="Wu C.I."/>
            <person name="Wu G."/>
            <person name="Yamamoto D."/>
            <person name="Yang H.P."/>
            <person name="Yang S.P."/>
            <person name="Yorke J.A."/>
            <person name="Yoshida K."/>
            <person name="Zdobnov E."/>
            <person name="Zhang P."/>
            <person name="Zhang Y."/>
            <person name="Zimin A.V."/>
            <person name="Baldwin J."/>
            <person name="Abdouelleil A."/>
            <person name="Abdulkadir J."/>
            <person name="Abebe A."/>
            <person name="Abera B."/>
            <person name="Abreu J."/>
            <person name="Acer S.C."/>
            <person name="Aftuck L."/>
            <person name="Alexander A."/>
            <person name="An P."/>
            <person name="Anderson E."/>
            <person name="Anderson S."/>
            <person name="Arachi H."/>
            <person name="Azer M."/>
            <person name="Bachantsang P."/>
            <person name="Barry A."/>
            <person name="Bayul T."/>
            <person name="Berlin A."/>
            <person name="Bessette D."/>
            <person name="Bloom T."/>
            <person name="Blye J."/>
            <person name="Boguslavskiy L."/>
            <person name="Bonnet C."/>
            <person name="Boukhgalter B."/>
            <person name="Bourzgui I."/>
            <person name="Brown A."/>
            <person name="Cahill P."/>
            <person name="Channer S."/>
            <person name="Cheshatsang Y."/>
            <person name="Chuda L."/>
            <person name="Citroen M."/>
            <person name="Collymore A."/>
            <person name="Cooke P."/>
            <person name="Costello M."/>
            <person name="D'Aco K."/>
            <person name="Daza R."/>
            <person name="De Haan G."/>
            <person name="DeGray S."/>
            <person name="DeMaso C."/>
            <person name="Dhargay N."/>
            <person name="Dooley K."/>
            <person name="Dooley E."/>
            <person name="Doricent M."/>
            <person name="Dorje P."/>
            <person name="Dorjee K."/>
            <person name="Dupes A."/>
            <person name="Elong R."/>
            <person name="Falk J."/>
            <person name="Farina A."/>
            <person name="Faro S."/>
            <person name="Ferguson D."/>
            <person name="Fisher S."/>
            <person name="Foley C.D."/>
            <person name="Franke A."/>
            <person name="Friedrich D."/>
            <person name="Gadbois L."/>
            <person name="Gearin G."/>
            <person name="Gearin C.R."/>
            <person name="Giannoukos G."/>
            <person name="Goode T."/>
            <person name="Graham J."/>
            <person name="Grandbois E."/>
            <person name="Grewal S."/>
            <person name="Gyaltsen K."/>
            <person name="Hafez N."/>
            <person name="Hagos B."/>
            <person name="Hall J."/>
            <person name="Henson C."/>
            <person name="Hollinger A."/>
            <person name="Honan T."/>
            <person name="Huard M.D."/>
            <person name="Hughes L."/>
            <person name="Hurhula B."/>
            <person name="Husby M.E."/>
            <person name="Kamat A."/>
            <person name="Kanga B."/>
            <person name="Kashin S."/>
            <person name="Khazanovich D."/>
            <person name="Kisner P."/>
            <person name="Lance K."/>
            <person name="Lara M."/>
            <person name="Lee W."/>
            <person name="Lennon N."/>
            <person name="Letendre F."/>
            <person name="LeVine R."/>
            <person name="Lipovsky A."/>
            <person name="Liu X."/>
            <person name="Liu J."/>
            <person name="Liu S."/>
            <person name="Lokyitsang T."/>
            <person name="Lokyitsang Y."/>
            <person name="Lubonja R."/>
            <person name="Lui A."/>
            <person name="MacDonald P."/>
            <person name="Magnisalis V."/>
            <person name="Maru K."/>
            <person name="Matthews C."/>
            <person name="McCusker W."/>
            <person name="McDonough S."/>
            <person name="Mehta T."/>
            <person name="Meldrim J."/>
            <person name="Meneus L."/>
            <person name="Mihai O."/>
            <person name="Mihalev A."/>
            <person name="Mihova T."/>
            <person name="Mittelman R."/>
            <person name="Mlenga V."/>
            <person name="Montmayeur A."/>
            <person name="Mulrain L."/>
            <person name="Navidi A."/>
            <person name="Naylor J."/>
            <person name="Negash T."/>
            <person name="Nguyen T."/>
            <person name="Nguyen N."/>
            <person name="Nicol R."/>
            <person name="Norbu C."/>
            <person name="Norbu N."/>
            <person name="Novod N."/>
            <person name="O'Neill B."/>
            <person name="Osman S."/>
            <person name="Markiewicz E."/>
            <person name="Oyono O.L."/>
            <person name="Patti C."/>
            <person name="Phunkhang P."/>
            <person name="Pierre F."/>
            <person name="Priest M."/>
            <person name="Raghuraman S."/>
            <person name="Rege F."/>
            <person name="Reyes R."/>
            <person name="Rise C."/>
            <person name="Rogov P."/>
            <person name="Ross K."/>
            <person name="Ryan E."/>
            <person name="Settipalli S."/>
            <person name="Shea T."/>
            <person name="Sherpa N."/>
            <person name="Shi L."/>
            <person name="Shih D."/>
            <person name="Sparrow T."/>
            <person name="Spaulding J."/>
            <person name="Stalker J."/>
            <person name="Stange-Thomann N."/>
            <person name="Stavropoulos S."/>
            <person name="Stone C."/>
            <person name="Strader C."/>
            <person name="Tesfaye S."/>
            <person name="Thomson T."/>
            <person name="Thoulutsang Y."/>
            <person name="Thoulutsang D."/>
            <person name="Topham K."/>
            <person name="Topping I."/>
            <person name="Tsamla T."/>
            <person name="Vassiliev H."/>
            <person name="Vo A."/>
            <person name="Wangchuk T."/>
            <person name="Wangdi T."/>
            <person name="Weiand M."/>
            <person name="Wilkinson J."/>
            <person name="Wilson A."/>
            <person name="Yadav S."/>
            <person name="Young G."/>
            <person name="Yu Q."/>
            <person name="Zembek L."/>
            <person name="Zhong D."/>
            <person name="Zimmer A."/>
            <person name="Zwirko Z."/>
            <person name="Jaffe D.B."/>
            <person name="Alvarez P."/>
            <person name="Brockman W."/>
            <person name="Butler J."/>
            <person name="Chin C."/>
            <person name="Gnerre S."/>
            <person name="Grabherr M."/>
            <person name="Kleber M."/>
            <person name="Mauceli E."/>
            <person name="MacCallum I."/>
        </authorList>
    </citation>
    <scope>NUCLEOTIDE SEQUENCE [LARGE SCALE GENOMIC DNA]</scope>
    <source>
        <strain evidence="4">Tucson 14024-0371.13</strain>
    </source>
</reference>
<dbReference type="HOGENOM" id="CLU_1679795_0_0_1"/>
<feature type="compositionally biased region" description="Basic and acidic residues" evidence="1">
    <location>
        <begin position="80"/>
        <end position="93"/>
    </location>
</feature>
<feature type="compositionally biased region" description="Acidic residues" evidence="1">
    <location>
        <begin position="105"/>
        <end position="121"/>
    </location>
</feature>
<dbReference type="OMA" id="HTYLTID"/>
<sequence length="165" mass="19146">MCSWSIFTLILCWGIVLMSSKPLNDSHKTGKINPLNKTEINRILNELKFLEKMANETLYTNGTYLSTSPTLKDIGDDETKDPTTDEESQHPTAEELIDPSKINLEEGEFIEEEDDEEEDEATLDKPTEQIPTMFLKYPYHEPDFKPYPRYAILRNGYVHHMNLNF</sequence>
<dbReference type="OrthoDB" id="7865835at2759"/>
<evidence type="ECO:0000256" key="2">
    <source>
        <dbReference type="SAM" id="SignalP"/>
    </source>
</evidence>
<keyword evidence="2" id="KW-0732">Signal</keyword>
<dbReference type="PhylomeDB" id="B3M751"/>
<dbReference type="AlphaFoldDB" id="B3M751"/>
<dbReference type="GeneID" id="6502846"/>